<feature type="transmembrane region" description="Helical" evidence="1">
    <location>
        <begin position="64"/>
        <end position="85"/>
    </location>
</feature>
<accession>A0A8J3FVK8</accession>
<reference evidence="2" key="2">
    <citation type="submission" date="2020-09" db="EMBL/GenBank/DDBJ databases">
        <authorList>
            <person name="Sun Q."/>
            <person name="Zhou Y."/>
        </authorList>
    </citation>
    <scope>NUCLEOTIDE SEQUENCE</scope>
    <source>
        <strain evidence="2">CGMCC 4.5737</strain>
    </source>
</reference>
<evidence type="ECO:0000313" key="2">
    <source>
        <dbReference type="EMBL" id="GGM58807.1"/>
    </source>
</evidence>
<protein>
    <submittedName>
        <fullName evidence="2">Uncharacterized protein</fullName>
    </submittedName>
</protein>
<keyword evidence="1" id="KW-0812">Transmembrane</keyword>
<keyword evidence="3" id="KW-1185">Reference proteome</keyword>
<name>A0A8J3FVK8_9PSEU</name>
<gene>
    <name evidence="2" type="ORF">GCM10012275_32480</name>
</gene>
<proteinExistence type="predicted"/>
<dbReference type="AlphaFoldDB" id="A0A8J3FVK8"/>
<comment type="caution">
    <text evidence="2">The sequence shown here is derived from an EMBL/GenBank/DDBJ whole genome shotgun (WGS) entry which is preliminary data.</text>
</comment>
<evidence type="ECO:0000313" key="3">
    <source>
        <dbReference type="Proteomes" id="UP000637578"/>
    </source>
</evidence>
<dbReference type="RefSeq" id="WP_189058505.1">
    <property type="nucleotide sequence ID" value="NZ_BMMK01000014.1"/>
</dbReference>
<keyword evidence="1" id="KW-0472">Membrane</keyword>
<dbReference type="Proteomes" id="UP000637578">
    <property type="component" value="Unassembled WGS sequence"/>
</dbReference>
<keyword evidence="1" id="KW-1133">Transmembrane helix</keyword>
<sequence length="264" mass="27992">MDPSTTGRRHPRSGSVSVAELIRNHPHLRTREAIESERFVEELLGPDRPSAPEGPGKAVQLLRFVLVSVGVLVVCGAVGAASVIVSARPHIPTAAAAPTPTEITGPTVLRPDLLHGTLTTPAHPAVARTLRAAPPTTPPAGFEPFIRGAETRPITTDPSASGLGSGVEVVREFYRLLSSEPAAAFALLDQQMVGNDPLGFVSSWRTVRAVRLARVEPGRDGSVRVSVSMQRPEGDWLHTEQLLTVSRTSPPRIVGAQLLSAQHG</sequence>
<organism evidence="2 3">
    <name type="scientific">Longimycelium tulufanense</name>
    <dbReference type="NCBI Taxonomy" id="907463"/>
    <lineage>
        <taxon>Bacteria</taxon>
        <taxon>Bacillati</taxon>
        <taxon>Actinomycetota</taxon>
        <taxon>Actinomycetes</taxon>
        <taxon>Pseudonocardiales</taxon>
        <taxon>Pseudonocardiaceae</taxon>
        <taxon>Longimycelium</taxon>
    </lineage>
</organism>
<dbReference type="EMBL" id="BMMK01000014">
    <property type="protein sequence ID" value="GGM58807.1"/>
    <property type="molecule type" value="Genomic_DNA"/>
</dbReference>
<reference evidence="2" key="1">
    <citation type="journal article" date="2014" name="Int. J. Syst. Evol. Microbiol.">
        <title>Complete genome sequence of Corynebacterium casei LMG S-19264T (=DSM 44701T), isolated from a smear-ripened cheese.</title>
        <authorList>
            <consortium name="US DOE Joint Genome Institute (JGI-PGF)"/>
            <person name="Walter F."/>
            <person name="Albersmeier A."/>
            <person name="Kalinowski J."/>
            <person name="Ruckert C."/>
        </authorList>
    </citation>
    <scope>NUCLEOTIDE SEQUENCE</scope>
    <source>
        <strain evidence="2">CGMCC 4.5737</strain>
    </source>
</reference>
<evidence type="ECO:0000256" key="1">
    <source>
        <dbReference type="SAM" id="Phobius"/>
    </source>
</evidence>